<dbReference type="Proteomes" id="UP000325641">
    <property type="component" value="Chromosome"/>
</dbReference>
<reference evidence="2" key="1">
    <citation type="submission" date="2019-10" db="EMBL/GenBank/DDBJ databases">
        <title>Complete Genome Sequence of Bradyrhizobium betae type strain PL7HG1T.</title>
        <authorList>
            <person name="Bromfield E.S.P."/>
            <person name="Cloutier S."/>
        </authorList>
    </citation>
    <scope>NUCLEOTIDE SEQUENCE [LARGE SCALE GENOMIC DNA]</scope>
    <source>
        <strain evidence="2">PL7HG1</strain>
    </source>
</reference>
<dbReference type="AlphaFoldDB" id="A0A5P6P951"/>
<proteinExistence type="predicted"/>
<dbReference type="KEGG" id="bbet:F8237_21865"/>
<gene>
    <name evidence="1" type="ORF">F8237_21865</name>
</gene>
<organism evidence="1 2">
    <name type="scientific">Bradyrhizobium betae</name>
    <dbReference type="NCBI Taxonomy" id="244734"/>
    <lineage>
        <taxon>Bacteria</taxon>
        <taxon>Pseudomonadati</taxon>
        <taxon>Pseudomonadota</taxon>
        <taxon>Alphaproteobacteria</taxon>
        <taxon>Hyphomicrobiales</taxon>
        <taxon>Nitrobacteraceae</taxon>
        <taxon>Bradyrhizobium</taxon>
    </lineage>
</organism>
<protein>
    <submittedName>
        <fullName evidence="1">Uncharacterized protein</fullName>
    </submittedName>
</protein>
<sequence>MNSVKYGSEAESKEREDFIKLIPVPDEVFIAAAKRAVVIAGLSDETIEALHPEKESEPSLR</sequence>
<accession>A0A5P6P951</accession>
<dbReference type="OrthoDB" id="9868542at2"/>
<dbReference type="RefSeq" id="WP_151647796.1">
    <property type="nucleotide sequence ID" value="NZ_CP044543.1"/>
</dbReference>
<evidence type="ECO:0000313" key="2">
    <source>
        <dbReference type="Proteomes" id="UP000325641"/>
    </source>
</evidence>
<dbReference type="EMBL" id="CP044543">
    <property type="protein sequence ID" value="QFI74821.1"/>
    <property type="molecule type" value="Genomic_DNA"/>
</dbReference>
<evidence type="ECO:0000313" key="1">
    <source>
        <dbReference type="EMBL" id="QFI74821.1"/>
    </source>
</evidence>
<name>A0A5P6P951_9BRAD</name>